<dbReference type="InterPro" id="IPR058668">
    <property type="entry name" value="NERD_dom"/>
</dbReference>
<feature type="region of interest" description="Disordered" evidence="5">
    <location>
        <begin position="291"/>
        <end position="310"/>
    </location>
</feature>
<sequence>MENQQKQLQRGVPELASLAGREESSVRGIDLMRVDQCDEIGAANQVSTLSVSASTVSGTVAVPVSTEQEVKVIDEAAPVKRKRGRPPRSQANTPLHNRPPPPPPPPVRKDDKEEDVCFICFDGGDLVLCDRRNCPKAYHPACIKRDEAFFRTTAKWNCGWHICGTCQKASSYMCYTCTFSVCKRCIKDADYVIVRGNMGLCGTCIKPVMLIENIAQGDNEAVKVDFDDKLSWEYLFKVYWLCLKEDLSLTVDELTRANNPWKEVSNTAPIVESRNDPTNNRVLDVAVNGTKRRRTSDSPTLPSKVDGKKPNNILKKAPGDTCWATKELLEFVSFMKNGDTSVLSQFDVQGLVLDYIKKKDLRDPLQKSQVVCDPMLRKLFGKPRVGHFEMLKLLESHVLIQENQKYDKTTNGESTHTAPSQIEDRRRKMRRKTDGRVQNENLDAHAAIDVHNINLIYLRRKYLESLLDDINKVHEKVVGTILRIKVSGSDQKLDIHRLVQVVGTSKATTSYQLGPKTTDVMLEILNLDKREVISIDQLSDQNVTEDECKRLRQSIKNGLNKRLTVGDILKTAATLQAMRISESLEAETLKLNHLRDRASEKGHRKELRECVEKLELLKSPEERQRRLQEVPEVHTDPSMDPSHASSEYAGLGTRNQDNHITAQSEGPLKKGAILNNMGNNAQKKYDAPILRSRNSVHSEKDDCSKVHNNSSNIQETGKDDEESEIWHYRDPTGKTQGPFSMVQLRRWKSSGHFPPYLRIWKAHENQDESVLLTDALAGRFDKASTLPSSSSLPQEPKPSPHDSGMDVNCLQKNHTPVNTSATSSPYTVSAHFDDPKEKQVVALVACSGEDGNSVCPQPQVSCPASMSVVTGHVVTPDVRETPGSDLFNVVRADGNHSTTNTVEDGSNGGSVYINGSVHAPNLNQESHFPDFPSPTPKSSPEDLEAQAAETIQSLSSCVLVKGPSGVTWSTTTTSTTDSATTTSSVVVTGGQLPQVTQQNAVVLAAPSVKPIDLVADHATTTQTSDNTQVAQSSGWPAIVADPDECDESVSDLLAEVEAMEQNGLPSSPTSTFHCDDDDDLTKGPEKDFFNPVARMSLAPETCRMDVSQASILENVSAGKSSMGTEEKVNTPFSHCGTAGPELLLFAPPAPAPASITHDLTLTTTALRLGSETTVEAGPVVERLLKSGSELSPRALSYHDSARGNTERSPRGSQQKRSSGHSRDRQWLNNGHNSHNNRQWPYSNSHGYAHGSGSYAAHPPKGLKICKFYESGNCKKGASCSFWHP</sequence>
<dbReference type="Proteomes" id="UP000694864">
    <property type="component" value="Chromosome 6"/>
</dbReference>
<dbReference type="InterPro" id="IPR035445">
    <property type="entry name" value="GYF-like_dom_sf"/>
</dbReference>
<evidence type="ECO:0000259" key="10">
    <source>
        <dbReference type="PROSITE" id="PS51925"/>
    </source>
</evidence>
<reference evidence="12 13" key="3">
    <citation type="submission" date="2025-05" db="UniProtKB">
        <authorList>
            <consortium name="RefSeq"/>
        </authorList>
    </citation>
    <scope>IDENTIFICATION</scope>
    <source>
        <tissue evidence="12 13">Leaf</tissue>
    </source>
</reference>
<protein>
    <submittedName>
        <fullName evidence="12">Zinc finger CCCH domain-containing protein 44-like isoform X1</fullName>
    </submittedName>
    <submittedName>
        <fullName evidence="13">Zinc finger CCCH domain-containing protein 44-like isoform X2</fullName>
    </submittedName>
</protein>
<dbReference type="InterPro" id="IPR001965">
    <property type="entry name" value="Znf_PHD"/>
</dbReference>
<feature type="domain" description="C3H1-type" evidence="7">
    <location>
        <begin position="1259"/>
        <end position="1284"/>
    </location>
</feature>
<dbReference type="SUPFAM" id="SSF57903">
    <property type="entry name" value="FYVE/PHD zinc finger"/>
    <property type="match status" value="1"/>
</dbReference>
<reference evidence="11" key="2">
    <citation type="journal article" date="2014" name="Nat. Commun.">
        <title>The emerging biofuel crop Camelina sativa retains a highly undifferentiated hexaploid genome structure.</title>
        <authorList>
            <person name="Kagale S."/>
            <person name="Koh C."/>
            <person name="Nixon J."/>
            <person name="Bollina V."/>
            <person name="Clarke W.E."/>
            <person name="Tuteja R."/>
            <person name="Spillane C."/>
            <person name="Robinson S.J."/>
            <person name="Links M.G."/>
            <person name="Clarke C."/>
            <person name="Higgins E.E."/>
            <person name="Huebert T."/>
            <person name="Sharpe A.G."/>
            <person name="Parkin I.A."/>
        </authorList>
    </citation>
    <scope>NUCLEOTIDE SEQUENCE [LARGE SCALE GENOMIC DNA]</scope>
    <source>
        <strain evidence="11">r\DH55</strain>
    </source>
</reference>
<feature type="compositionally biased region" description="Basic and acidic residues" evidence="5">
    <location>
        <begin position="1199"/>
        <end position="1209"/>
    </location>
</feature>
<evidence type="ECO:0000313" key="12">
    <source>
        <dbReference type="RefSeq" id="XP_019102324.1"/>
    </source>
</evidence>
<evidence type="ECO:0000259" key="8">
    <source>
        <dbReference type="PROSITE" id="PS50829"/>
    </source>
</evidence>
<feature type="region of interest" description="Disordered" evidence="5">
    <location>
        <begin position="73"/>
        <end position="110"/>
    </location>
</feature>
<evidence type="ECO:0000256" key="3">
    <source>
        <dbReference type="ARBA" id="ARBA00022833"/>
    </source>
</evidence>
<dbReference type="Pfam" id="PF14608">
    <property type="entry name" value="zf-CCCH_2"/>
    <property type="match status" value="1"/>
</dbReference>
<dbReference type="InterPro" id="IPR019835">
    <property type="entry name" value="SWIB_domain"/>
</dbReference>
<dbReference type="PROSITE" id="PS50016">
    <property type="entry name" value="ZF_PHD_2"/>
    <property type="match status" value="1"/>
</dbReference>
<dbReference type="InterPro" id="IPR036128">
    <property type="entry name" value="Plus3-like_sf"/>
</dbReference>
<evidence type="ECO:0000259" key="6">
    <source>
        <dbReference type="PROSITE" id="PS50016"/>
    </source>
</evidence>
<name>A0ABM1RTI6_CAMSA</name>
<evidence type="ECO:0000256" key="4">
    <source>
        <dbReference type="PROSITE-ProRule" id="PRU00723"/>
    </source>
</evidence>
<keyword evidence="11" id="KW-1185">Reference proteome</keyword>
<dbReference type="PANTHER" id="PTHR46695:SF4">
    <property type="entry name" value="ZINC FINGER CCCH DOMAIN-CONTAINING PROTEIN 44"/>
    <property type="match status" value="1"/>
</dbReference>
<accession>A0ABM1RTI6</accession>
<dbReference type="SMART" id="SM00151">
    <property type="entry name" value="SWIB"/>
    <property type="match status" value="1"/>
</dbReference>
<feature type="compositionally biased region" description="Polar residues" evidence="5">
    <location>
        <begin position="1226"/>
        <end position="1242"/>
    </location>
</feature>
<dbReference type="InterPro" id="IPR000571">
    <property type="entry name" value="Znf_CCCH"/>
</dbReference>
<dbReference type="SUPFAM" id="SSF55277">
    <property type="entry name" value="GYF domain"/>
    <property type="match status" value="1"/>
</dbReference>
<dbReference type="InterPro" id="IPR019786">
    <property type="entry name" value="Zinc_finger_PHD-type_CS"/>
</dbReference>
<dbReference type="SUPFAM" id="SSF47592">
    <property type="entry name" value="SWIB/MDM2 domain"/>
    <property type="match status" value="1"/>
</dbReference>
<feature type="compositionally biased region" description="Basic and acidic residues" evidence="5">
    <location>
        <begin position="622"/>
        <end position="637"/>
    </location>
</feature>
<dbReference type="Pfam" id="PF02213">
    <property type="entry name" value="GYF"/>
    <property type="match status" value="1"/>
</dbReference>
<dbReference type="InterPro" id="IPR011011">
    <property type="entry name" value="Znf_FYVE_PHD"/>
</dbReference>
<feature type="domain" description="PHD-type" evidence="6">
    <location>
        <begin position="114"/>
        <end position="180"/>
    </location>
</feature>
<dbReference type="InterPro" id="IPR019787">
    <property type="entry name" value="Znf_PHD-finger"/>
</dbReference>
<proteinExistence type="predicted"/>
<feature type="region of interest" description="Disordered" evidence="5">
    <location>
        <begin position="696"/>
        <end position="722"/>
    </location>
</feature>
<feature type="domain" description="Plus3" evidence="9">
    <location>
        <begin position="447"/>
        <end position="580"/>
    </location>
</feature>
<feature type="compositionally biased region" description="Polar residues" evidence="5">
    <location>
        <begin position="411"/>
        <end position="420"/>
    </location>
</feature>
<evidence type="ECO:0000313" key="13">
    <source>
        <dbReference type="RefSeq" id="XP_019102325.1"/>
    </source>
</evidence>
<feature type="compositionally biased region" description="Basic and acidic residues" evidence="5">
    <location>
        <begin position="696"/>
        <end position="705"/>
    </location>
</feature>
<dbReference type="PROSITE" id="PS01359">
    <property type="entry name" value="ZF_PHD_1"/>
    <property type="match status" value="1"/>
</dbReference>
<feature type="compositionally biased region" description="Pro residues" evidence="5">
    <location>
        <begin position="97"/>
        <end position="106"/>
    </location>
</feature>
<evidence type="ECO:0000313" key="11">
    <source>
        <dbReference type="Proteomes" id="UP000694864"/>
    </source>
</evidence>
<feature type="domain" description="DM2" evidence="10">
    <location>
        <begin position="317"/>
        <end position="400"/>
    </location>
</feature>
<gene>
    <name evidence="12 13" type="primary">LOC104791348</name>
</gene>
<feature type="region of interest" description="Disordered" evidence="5">
    <location>
        <begin position="1"/>
        <end position="24"/>
    </location>
</feature>
<dbReference type="InterPro" id="IPR004343">
    <property type="entry name" value="Plus-3_dom"/>
</dbReference>
<dbReference type="InterPro" id="IPR036855">
    <property type="entry name" value="Znf_CCCH_sf"/>
</dbReference>
<evidence type="ECO:0000259" key="9">
    <source>
        <dbReference type="PROSITE" id="PS51360"/>
    </source>
</evidence>
<dbReference type="Pfam" id="PF25980">
    <property type="entry name" value="NERD_plant"/>
    <property type="match status" value="1"/>
</dbReference>
<feature type="compositionally biased region" description="Polar residues" evidence="5">
    <location>
        <begin position="706"/>
        <end position="715"/>
    </location>
</feature>
<reference evidence="11" key="1">
    <citation type="journal article" date="1997" name="Nucleic Acids Res.">
        <title>tRNAscan-SE: a program for improved detection of transfer RNA genes in genomic sequence.</title>
        <authorList>
            <person name="Lowe T.M."/>
            <person name="Eddy S.R."/>
        </authorList>
    </citation>
    <scope>NUCLEOTIDE SEQUENCE [LARGE SCALE GENOMIC DNA]</scope>
    <source>
        <strain evidence="11">r\DH55</strain>
    </source>
</reference>
<dbReference type="CDD" id="cd00072">
    <property type="entry name" value="GYF"/>
    <property type="match status" value="1"/>
</dbReference>
<feature type="region of interest" description="Disordered" evidence="5">
    <location>
        <begin position="408"/>
        <end position="427"/>
    </location>
</feature>
<dbReference type="SUPFAM" id="SSF159042">
    <property type="entry name" value="Plus3-like"/>
    <property type="match status" value="1"/>
</dbReference>
<dbReference type="SUPFAM" id="SSF90229">
    <property type="entry name" value="CCCH zinc finger"/>
    <property type="match status" value="1"/>
</dbReference>
<feature type="region of interest" description="Disordered" evidence="5">
    <location>
        <begin position="783"/>
        <end position="805"/>
    </location>
</feature>
<dbReference type="RefSeq" id="XP_019102325.1">
    <property type="nucleotide sequence ID" value="XM_019246780.1"/>
</dbReference>
<dbReference type="CDD" id="cd10567">
    <property type="entry name" value="SWIB-MDM2_like"/>
    <property type="match status" value="1"/>
</dbReference>
<dbReference type="SMART" id="SM00719">
    <property type="entry name" value="Plus3"/>
    <property type="match status" value="1"/>
</dbReference>
<feature type="region of interest" description="Disordered" evidence="5">
    <location>
        <begin position="1191"/>
        <end position="1242"/>
    </location>
</feature>
<keyword evidence="2 4" id="KW-0863">Zinc-finger</keyword>
<feature type="zinc finger region" description="C3H1-type" evidence="4">
    <location>
        <begin position="1259"/>
        <end position="1284"/>
    </location>
</feature>
<dbReference type="Gene3D" id="1.10.245.10">
    <property type="entry name" value="SWIB/MDM2 domain"/>
    <property type="match status" value="1"/>
</dbReference>
<keyword evidence="1 4" id="KW-0479">Metal-binding</keyword>
<evidence type="ECO:0000256" key="1">
    <source>
        <dbReference type="ARBA" id="ARBA00022723"/>
    </source>
</evidence>
<dbReference type="Gene3D" id="3.30.1490.40">
    <property type="match status" value="1"/>
</dbReference>
<dbReference type="Pfam" id="PF03126">
    <property type="entry name" value="Plus-3"/>
    <property type="match status" value="1"/>
</dbReference>
<evidence type="ECO:0000256" key="2">
    <source>
        <dbReference type="ARBA" id="ARBA00022771"/>
    </source>
</evidence>
<dbReference type="InterPro" id="IPR036885">
    <property type="entry name" value="SWIB_MDM2_dom_sf"/>
</dbReference>
<dbReference type="InterPro" id="IPR013083">
    <property type="entry name" value="Znf_RING/FYVE/PHD"/>
</dbReference>
<evidence type="ECO:0000259" key="7">
    <source>
        <dbReference type="PROSITE" id="PS50103"/>
    </source>
</evidence>
<evidence type="ECO:0000256" key="5">
    <source>
        <dbReference type="SAM" id="MobiDB-lite"/>
    </source>
</evidence>
<dbReference type="InterPro" id="IPR003169">
    <property type="entry name" value="GYF"/>
</dbReference>
<dbReference type="SMART" id="SM00249">
    <property type="entry name" value="PHD"/>
    <property type="match status" value="1"/>
</dbReference>
<feature type="region of interest" description="Disordered" evidence="5">
    <location>
        <begin position="622"/>
        <end position="652"/>
    </location>
</feature>
<dbReference type="InterPro" id="IPR003121">
    <property type="entry name" value="SWIB_MDM2_domain"/>
</dbReference>
<dbReference type="PANTHER" id="PTHR46695">
    <property type="entry name" value="ZINC FINGER CCCH DOMAIN-CONTAINING PROTEIN 44-RELATED"/>
    <property type="match status" value="1"/>
</dbReference>
<dbReference type="PROSITE" id="PS50103">
    <property type="entry name" value="ZF_C3H1"/>
    <property type="match status" value="1"/>
</dbReference>
<keyword evidence="3 4" id="KW-0862">Zinc</keyword>
<dbReference type="Gene3D" id="3.30.40.10">
    <property type="entry name" value="Zinc/RING finger domain, C3HC4 (zinc finger)"/>
    <property type="match status" value="1"/>
</dbReference>
<dbReference type="PROSITE" id="PS51925">
    <property type="entry name" value="SWIB_MDM2"/>
    <property type="match status" value="1"/>
</dbReference>
<dbReference type="SMART" id="SM00444">
    <property type="entry name" value="GYF"/>
    <property type="match status" value="1"/>
</dbReference>
<dbReference type="PROSITE" id="PS51360">
    <property type="entry name" value="PLUS3"/>
    <property type="match status" value="1"/>
</dbReference>
<feature type="domain" description="GYF" evidence="8">
    <location>
        <begin position="723"/>
        <end position="777"/>
    </location>
</feature>
<dbReference type="RefSeq" id="XP_019102324.1">
    <property type="nucleotide sequence ID" value="XM_019246779.1"/>
</dbReference>
<dbReference type="CDD" id="cd15568">
    <property type="entry name" value="PHD5_NSD"/>
    <property type="match status" value="1"/>
</dbReference>
<dbReference type="PROSITE" id="PS50829">
    <property type="entry name" value="GYF"/>
    <property type="match status" value="1"/>
</dbReference>
<dbReference type="Pfam" id="PF02201">
    <property type="entry name" value="SWIB"/>
    <property type="match status" value="1"/>
</dbReference>
<organism evidence="11 12">
    <name type="scientific">Camelina sativa</name>
    <name type="common">False flax</name>
    <name type="synonym">Myagrum sativum</name>
    <dbReference type="NCBI Taxonomy" id="90675"/>
    <lineage>
        <taxon>Eukaryota</taxon>
        <taxon>Viridiplantae</taxon>
        <taxon>Streptophyta</taxon>
        <taxon>Embryophyta</taxon>
        <taxon>Tracheophyta</taxon>
        <taxon>Spermatophyta</taxon>
        <taxon>Magnoliopsida</taxon>
        <taxon>eudicotyledons</taxon>
        <taxon>Gunneridae</taxon>
        <taxon>Pentapetalae</taxon>
        <taxon>rosids</taxon>
        <taxon>malvids</taxon>
        <taxon>Brassicales</taxon>
        <taxon>Brassicaceae</taxon>
        <taxon>Camelineae</taxon>
        <taxon>Camelina</taxon>
    </lineage>
</organism>
<dbReference type="Gene3D" id="3.90.70.200">
    <property type="entry name" value="Plus-3 domain"/>
    <property type="match status" value="1"/>
</dbReference>
<feature type="region of interest" description="Disordered" evidence="5">
    <location>
        <begin position="915"/>
        <end position="943"/>
    </location>
</feature>
<dbReference type="GeneID" id="104791348"/>